<dbReference type="EMBL" id="JXJN01003450">
    <property type="status" value="NOT_ANNOTATED_CDS"/>
    <property type="molecule type" value="Genomic_DNA"/>
</dbReference>
<organism evidence="2 3">
    <name type="scientific">Glossina palpalis gambiensis</name>
    <dbReference type="NCBI Taxonomy" id="67801"/>
    <lineage>
        <taxon>Eukaryota</taxon>
        <taxon>Metazoa</taxon>
        <taxon>Ecdysozoa</taxon>
        <taxon>Arthropoda</taxon>
        <taxon>Hexapoda</taxon>
        <taxon>Insecta</taxon>
        <taxon>Pterygota</taxon>
        <taxon>Neoptera</taxon>
        <taxon>Endopterygota</taxon>
        <taxon>Diptera</taxon>
        <taxon>Brachycera</taxon>
        <taxon>Muscomorpha</taxon>
        <taxon>Hippoboscoidea</taxon>
        <taxon>Glossinidae</taxon>
        <taxon>Glossina</taxon>
    </lineage>
</organism>
<dbReference type="SUPFAM" id="SSF50814">
    <property type="entry name" value="Lipocalins"/>
    <property type="match status" value="2"/>
</dbReference>
<dbReference type="AlphaFoldDB" id="A0A1B0ATV3"/>
<feature type="chain" id="PRO_5008404146" description="Lipocalin/cytosolic fatty-acid binding domain-containing protein" evidence="1">
    <location>
        <begin position="24"/>
        <end position="372"/>
    </location>
</feature>
<name>A0A1B0ATV3_9MUSC</name>
<dbReference type="Gene3D" id="2.40.128.20">
    <property type="match status" value="1"/>
</dbReference>
<evidence type="ECO:0000313" key="3">
    <source>
        <dbReference type="Proteomes" id="UP000092460"/>
    </source>
</evidence>
<reference evidence="2" key="2">
    <citation type="submission" date="2020-05" db="UniProtKB">
        <authorList>
            <consortium name="EnsemblMetazoa"/>
        </authorList>
    </citation>
    <scope>IDENTIFICATION</scope>
    <source>
        <strain evidence="2">IAEA</strain>
    </source>
</reference>
<accession>A0A1B0ATV3</accession>
<protein>
    <recommendedName>
        <fullName evidence="4">Lipocalin/cytosolic fatty-acid binding domain-containing protein</fullName>
    </recommendedName>
</protein>
<evidence type="ECO:0000256" key="1">
    <source>
        <dbReference type="SAM" id="SignalP"/>
    </source>
</evidence>
<reference evidence="3" key="1">
    <citation type="submission" date="2015-01" db="EMBL/GenBank/DDBJ databases">
        <authorList>
            <person name="Aksoy S."/>
            <person name="Warren W."/>
            <person name="Wilson R.K."/>
        </authorList>
    </citation>
    <scope>NUCLEOTIDE SEQUENCE [LARGE SCALE GENOMIC DNA]</scope>
    <source>
        <strain evidence="3">IAEA</strain>
    </source>
</reference>
<evidence type="ECO:0000313" key="2">
    <source>
        <dbReference type="EnsemblMetazoa" id="GPPI008336-PA"/>
    </source>
</evidence>
<proteinExistence type="predicted"/>
<sequence>MLSKLNILTIFIITINVTQRIQAARWSCARNASDIPMQQYLNKTSGVWYEQVRIPPAEVPACVKVVAPSSVEKNEYHLELDYVNNVNKKWEFMQENLTFPWADEVENGKFVLSFDNGEVNITYRLLNAEDANLMLLCGYAEGLSAIPVFKILSRDIVPDEEQLTILLDSLEKLGIKPNQITRVYHGERCNSASRLRPIIGTWYEILRYPSKEKSKCVEVKVASLPEDGDQDANVLLQIKYKNSRWKPLKPNLRFPWDDWMKEGEFVFHKTPQTLDAKAMYKLIGISHDKDYISACIYTSKTNTSELKFLGRKPNRNEPMEKVLLHSLRLPFDVDNTSGNTWVYEGDRCKSSASALTATLTIHLLNLSVNKFV</sequence>
<keyword evidence="3" id="KW-1185">Reference proteome</keyword>
<feature type="signal peptide" evidence="1">
    <location>
        <begin position="1"/>
        <end position="23"/>
    </location>
</feature>
<dbReference type="Proteomes" id="UP000092460">
    <property type="component" value="Unassembled WGS sequence"/>
</dbReference>
<dbReference type="EnsemblMetazoa" id="GPPI008336-RA">
    <property type="protein sequence ID" value="GPPI008336-PA"/>
    <property type="gene ID" value="GPPI008336"/>
</dbReference>
<evidence type="ECO:0008006" key="4">
    <source>
        <dbReference type="Google" id="ProtNLM"/>
    </source>
</evidence>
<dbReference type="InterPro" id="IPR012674">
    <property type="entry name" value="Calycin"/>
</dbReference>
<dbReference type="VEuPathDB" id="VectorBase:GPPI008336"/>
<keyword evidence="1" id="KW-0732">Signal</keyword>